<evidence type="ECO:0000313" key="9">
    <source>
        <dbReference type="Proteomes" id="UP000197468"/>
    </source>
</evidence>
<evidence type="ECO:0000313" key="8">
    <source>
        <dbReference type="EMBL" id="OWQ90930.1"/>
    </source>
</evidence>
<dbReference type="PANTHER" id="PTHR10815">
    <property type="entry name" value="METHYLATED-DNA--PROTEIN-CYSTEINE METHYLTRANSFERASE"/>
    <property type="match status" value="1"/>
</dbReference>
<name>A0A246JED4_9BURK</name>
<evidence type="ECO:0000259" key="7">
    <source>
        <dbReference type="Pfam" id="PF01035"/>
    </source>
</evidence>
<dbReference type="GO" id="GO:0032259">
    <property type="term" value="P:methylation"/>
    <property type="evidence" value="ECO:0007669"/>
    <property type="project" value="UniProtKB-KW"/>
</dbReference>
<protein>
    <recommendedName>
        <fullName evidence="7">Methylated-DNA-[protein]-cysteine S-methyltransferase DNA binding domain-containing protein</fullName>
    </recommendedName>
</protein>
<evidence type="ECO:0000256" key="5">
    <source>
        <dbReference type="ARBA" id="ARBA00023204"/>
    </source>
</evidence>
<dbReference type="AlphaFoldDB" id="A0A246JED4"/>
<dbReference type="SUPFAM" id="SSF46767">
    <property type="entry name" value="Methylated DNA-protein cysteine methyltransferase, C-terminal domain"/>
    <property type="match status" value="1"/>
</dbReference>
<dbReference type="Pfam" id="PF01035">
    <property type="entry name" value="DNA_binding_1"/>
    <property type="match status" value="1"/>
</dbReference>
<dbReference type="CDD" id="cd06445">
    <property type="entry name" value="ATase"/>
    <property type="match status" value="1"/>
</dbReference>
<dbReference type="RefSeq" id="WP_088385136.1">
    <property type="nucleotide sequence ID" value="NZ_NIOF01000004.1"/>
</dbReference>
<dbReference type="Gene3D" id="3.30.160.70">
    <property type="entry name" value="Methylated DNA-protein cysteine methyltransferase domain"/>
    <property type="match status" value="1"/>
</dbReference>
<dbReference type="InterPro" id="IPR001497">
    <property type="entry name" value="MethylDNA_cys_MeTrfase_AS"/>
</dbReference>
<organism evidence="8 9">
    <name type="scientific">Roseateles aquatilis</name>
    <dbReference type="NCBI Taxonomy" id="431061"/>
    <lineage>
        <taxon>Bacteria</taxon>
        <taxon>Pseudomonadati</taxon>
        <taxon>Pseudomonadota</taxon>
        <taxon>Betaproteobacteria</taxon>
        <taxon>Burkholderiales</taxon>
        <taxon>Sphaerotilaceae</taxon>
        <taxon>Roseateles</taxon>
    </lineage>
</organism>
<dbReference type="PROSITE" id="PS00374">
    <property type="entry name" value="MGMT"/>
    <property type="match status" value="1"/>
</dbReference>
<dbReference type="InterPro" id="IPR014048">
    <property type="entry name" value="MethylDNA_cys_MeTrfase_DNA-bd"/>
</dbReference>
<keyword evidence="3" id="KW-0808">Transferase</keyword>
<accession>A0A246JED4</accession>
<reference evidence="8 9" key="1">
    <citation type="journal article" date="2008" name="Int. J. Syst. Evol. Microbiol.">
        <title>Description of Roseateles aquatilis sp. nov. and Roseateles terrae sp. nov., in the class Betaproteobacteria, and emended description of the genus Roseateles.</title>
        <authorList>
            <person name="Gomila M."/>
            <person name="Bowien B."/>
            <person name="Falsen E."/>
            <person name="Moore E.R."/>
            <person name="Lalucat J."/>
        </authorList>
    </citation>
    <scope>NUCLEOTIDE SEQUENCE [LARGE SCALE GENOMIC DNA]</scope>
    <source>
        <strain evidence="8 9">CCUG 48205</strain>
    </source>
</reference>
<dbReference type="OrthoDB" id="9802228at2"/>
<dbReference type="GO" id="GO:0006281">
    <property type="term" value="P:DNA repair"/>
    <property type="evidence" value="ECO:0007669"/>
    <property type="project" value="UniProtKB-KW"/>
</dbReference>
<dbReference type="InterPro" id="IPR036631">
    <property type="entry name" value="MGMT_N_sf"/>
</dbReference>
<sequence length="193" mass="20676">MAPQVFFHCYPTALGHCGIAWTERGIVGSQLPEESAAATRDRMRVRFPAAREEAEVERLPESVRQACDGVRALLDGEPRDLLEVVIDDSALAPFDREVLAFTRRIPVGQTLTYGEVAARLHQPGAARAVGRAEGHNPFAPIVPCHRVMGAPAASKAANLTGFSAPGGVATKLKLLAIEARATGQQVGEQQDLF</sequence>
<dbReference type="Gene3D" id="1.10.10.10">
    <property type="entry name" value="Winged helix-like DNA-binding domain superfamily/Winged helix DNA-binding domain"/>
    <property type="match status" value="1"/>
</dbReference>
<dbReference type="Proteomes" id="UP000197468">
    <property type="component" value="Unassembled WGS sequence"/>
</dbReference>
<proteinExistence type="predicted"/>
<evidence type="ECO:0000256" key="4">
    <source>
        <dbReference type="ARBA" id="ARBA00022763"/>
    </source>
</evidence>
<keyword evidence="4" id="KW-0227">DNA damage</keyword>
<dbReference type="InterPro" id="IPR036217">
    <property type="entry name" value="MethylDNA_cys_MeTrfase_DNAb"/>
</dbReference>
<evidence type="ECO:0000256" key="1">
    <source>
        <dbReference type="ARBA" id="ARBA00001286"/>
    </source>
</evidence>
<dbReference type="InterPro" id="IPR036388">
    <property type="entry name" value="WH-like_DNA-bd_sf"/>
</dbReference>
<feature type="domain" description="Methylated-DNA-[protein]-cysteine S-methyltransferase DNA binding" evidence="7">
    <location>
        <begin position="93"/>
        <end position="179"/>
    </location>
</feature>
<dbReference type="EMBL" id="NIOF01000004">
    <property type="protein sequence ID" value="OWQ90930.1"/>
    <property type="molecule type" value="Genomic_DNA"/>
</dbReference>
<dbReference type="GO" id="GO:0003908">
    <property type="term" value="F:methylated-DNA-[protein]-cysteine S-methyltransferase activity"/>
    <property type="evidence" value="ECO:0007669"/>
    <property type="project" value="UniProtKB-EC"/>
</dbReference>
<dbReference type="PANTHER" id="PTHR10815:SF5">
    <property type="entry name" value="METHYLATED-DNA--PROTEIN-CYSTEINE METHYLTRANSFERASE"/>
    <property type="match status" value="1"/>
</dbReference>
<comment type="caution">
    <text evidence="8">The sequence shown here is derived from an EMBL/GenBank/DDBJ whole genome shotgun (WGS) entry which is preliminary data.</text>
</comment>
<dbReference type="SUPFAM" id="SSF53155">
    <property type="entry name" value="Methylated DNA-protein cysteine methyltransferase domain"/>
    <property type="match status" value="1"/>
</dbReference>
<keyword evidence="9" id="KW-1185">Reference proteome</keyword>
<evidence type="ECO:0000256" key="6">
    <source>
        <dbReference type="ARBA" id="ARBA00049348"/>
    </source>
</evidence>
<keyword evidence="2" id="KW-0489">Methyltransferase</keyword>
<evidence type="ECO:0000256" key="3">
    <source>
        <dbReference type="ARBA" id="ARBA00022679"/>
    </source>
</evidence>
<comment type="catalytic activity">
    <reaction evidence="1">
        <text>a 4-O-methyl-thymidine in DNA + L-cysteinyl-[protein] = a thymidine in DNA + S-methyl-L-cysteinyl-[protein]</text>
        <dbReference type="Rhea" id="RHEA:53428"/>
        <dbReference type="Rhea" id="RHEA-COMP:10131"/>
        <dbReference type="Rhea" id="RHEA-COMP:10132"/>
        <dbReference type="Rhea" id="RHEA-COMP:13555"/>
        <dbReference type="Rhea" id="RHEA-COMP:13556"/>
        <dbReference type="ChEBI" id="CHEBI:29950"/>
        <dbReference type="ChEBI" id="CHEBI:82612"/>
        <dbReference type="ChEBI" id="CHEBI:137386"/>
        <dbReference type="ChEBI" id="CHEBI:137387"/>
        <dbReference type="EC" id="2.1.1.63"/>
    </reaction>
</comment>
<dbReference type="NCBIfam" id="TIGR00589">
    <property type="entry name" value="ogt"/>
    <property type="match status" value="1"/>
</dbReference>
<comment type="catalytic activity">
    <reaction evidence="6">
        <text>a 6-O-methyl-2'-deoxyguanosine in DNA + L-cysteinyl-[protein] = S-methyl-L-cysteinyl-[protein] + a 2'-deoxyguanosine in DNA</text>
        <dbReference type="Rhea" id="RHEA:24000"/>
        <dbReference type="Rhea" id="RHEA-COMP:10131"/>
        <dbReference type="Rhea" id="RHEA-COMP:10132"/>
        <dbReference type="Rhea" id="RHEA-COMP:11367"/>
        <dbReference type="Rhea" id="RHEA-COMP:11368"/>
        <dbReference type="ChEBI" id="CHEBI:29950"/>
        <dbReference type="ChEBI" id="CHEBI:82612"/>
        <dbReference type="ChEBI" id="CHEBI:85445"/>
        <dbReference type="ChEBI" id="CHEBI:85448"/>
        <dbReference type="EC" id="2.1.1.63"/>
    </reaction>
</comment>
<gene>
    <name evidence="8" type="ORF">CDN99_12285</name>
</gene>
<evidence type="ECO:0000256" key="2">
    <source>
        <dbReference type="ARBA" id="ARBA00022603"/>
    </source>
</evidence>
<keyword evidence="5" id="KW-0234">DNA repair</keyword>